<dbReference type="InterPro" id="IPR036388">
    <property type="entry name" value="WH-like_DNA-bd_sf"/>
</dbReference>
<organism evidence="2 3">
    <name type="scientific">Azomonas macrocytogenes</name>
    <name type="common">Azotobacter macrocytogenes</name>
    <dbReference type="NCBI Taxonomy" id="69962"/>
    <lineage>
        <taxon>Bacteria</taxon>
        <taxon>Pseudomonadati</taxon>
        <taxon>Pseudomonadota</taxon>
        <taxon>Gammaproteobacteria</taxon>
        <taxon>Pseudomonadales</taxon>
        <taxon>Pseudomonadaceae</taxon>
        <taxon>Azomonas</taxon>
    </lineage>
</organism>
<dbReference type="SUPFAM" id="SSF46785">
    <property type="entry name" value="Winged helix' DNA-binding domain"/>
    <property type="match status" value="1"/>
</dbReference>
<dbReference type="InterPro" id="IPR052509">
    <property type="entry name" value="Metal_resp_DNA-bind_regulator"/>
</dbReference>
<dbReference type="AlphaFoldDB" id="A0A839T8Q7"/>
<dbReference type="EMBL" id="JACHXI010000052">
    <property type="protein sequence ID" value="MBB3105478.1"/>
    <property type="molecule type" value="Genomic_DNA"/>
</dbReference>
<dbReference type="Pfam" id="PF03551">
    <property type="entry name" value="PadR"/>
    <property type="match status" value="1"/>
</dbReference>
<dbReference type="Proteomes" id="UP000549250">
    <property type="component" value="Unassembled WGS sequence"/>
</dbReference>
<dbReference type="PANTHER" id="PTHR33169">
    <property type="entry name" value="PADR-FAMILY TRANSCRIPTIONAL REGULATOR"/>
    <property type="match status" value="1"/>
</dbReference>
<gene>
    <name evidence="2" type="ORF">FHR87_003921</name>
</gene>
<dbReference type="InterPro" id="IPR005149">
    <property type="entry name" value="Tscrpt_reg_PadR_N"/>
</dbReference>
<dbReference type="Gene3D" id="1.10.10.10">
    <property type="entry name" value="Winged helix-like DNA-binding domain superfamily/Winged helix DNA-binding domain"/>
    <property type="match status" value="1"/>
</dbReference>
<feature type="domain" description="Transcription regulator PadR N-terminal" evidence="1">
    <location>
        <begin position="1"/>
        <end position="56"/>
    </location>
</feature>
<sequence length="73" mass="8579">MIEELAHHGYKLSARTLYPMLRSMEKKGYLVSEKQRAGRSVRHIYRVTPLGREALEMARGKIRELIGEMIEHR</sequence>
<proteinExistence type="predicted"/>
<evidence type="ECO:0000313" key="2">
    <source>
        <dbReference type="EMBL" id="MBB3105478.1"/>
    </source>
</evidence>
<keyword evidence="3" id="KW-1185">Reference proteome</keyword>
<keyword evidence="2" id="KW-0238">DNA-binding</keyword>
<dbReference type="GO" id="GO:0003677">
    <property type="term" value="F:DNA binding"/>
    <property type="evidence" value="ECO:0007669"/>
    <property type="project" value="UniProtKB-KW"/>
</dbReference>
<reference evidence="2 3" key="1">
    <citation type="submission" date="2020-08" db="EMBL/GenBank/DDBJ databases">
        <title>Genomic Encyclopedia of Type Strains, Phase III (KMG-III): the genomes of soil and plant-associated and newly described type strains.</title>
        <authorList>
            <person name="Whitman W."/>
        </authorList>
    </citation>
    <scope>NUCLEOTIDE SEQUENCE [LARGE SCALE GENOMIC DNA]</scope>
    <source>
        <strain evidence="2 3">CECT 4462</strain>
    </source>
</reference>
<evidence type="ECO:0000313" key="3">
    <source>
        <dbReference type="Proteomes" id="UP000549250"/>
    </source>
</evidence>
<accession>A0A839T8Q7</accession>
<comment type="caution">
    <text evidence="2">The sequence shown here is derived from an EMBL/GenBank/DDBJ whole genome shotgun (WGS) entry which is preliminary data.</text>
</comment>
<protein>
    <submittedName>
        <fullName evidence="2">DNA-binding PadR family transcriptional regulator</fullName>
    </submittedName>
</protein>
<evidence type="ECO:0000259" key="1">
    <source>
        <dbReference type="Pfam" id="PF03551"/>
    </source>
</evidence>
<dbReference type="PANTHER" id="PTHR33169:SF14">
    <property type="entry name" value="TRANSCRIPTIONAL REGULATOR RV3488"/>
    <property type="match status" value="1"/>
</dbReference>
<dbReference type="InterPro" id="IPR036390">
    <property type="entry name" value="WH_DNA-bd_sf"/>
</dbReference>
<name>A0A839T8Q7_AZOMA</name>